<reference evidence="1" key="1">
    <citation type="submission" date="2021-06" db="EMBL/GenBank/DDBJ databases">
        <authorList>
            <person name="Ellington A.J."/>
            <person name="Bryan N.C."/>
            <person name="Christner B.C."/>
            <person name="Reisch C.R."/>
        </authorList>
    </citation>
    <scope>NUCLEOTIDE SEQUENCE</scope>
    <source>
        <strain evidence="1">L6-1</strain>
    </source>
</reference>
<protein>
    <submittedName>
        <fullName evidence="1">Septum formation initiator family protein</fullName>
    </submittedName>
</protein>
<keyword evidence="2" id="KW-1185">Reference proteome</keyword>
<sequence length="191" mass="20440">MPSQKPRVRRVPVAMPEGGSAQPWYRSLHFSGFSLLMLAIIVLFVVVLAPSLRTLVQQQEQISDMQRQVAAQKSDVAQKKHDVARWDDPAYIEAQARDRLLYVYPGEESYLVMGAQDGTSPTPKPRTESGTPVSSSVQTPKVDWVQSMLSSVLESGLSDATSDELDRRGSGSGSGSGTGSGAGSDSGATAK</sequence>
<organism evidence="1 2">
    <name type="scientific">Curtobacterium aetherium</name>
    <dbReference type="NCBI Taxonomy" id="2841594"/>
    <lineage>
        <taxon>Bacteria</taxon>
        <taxon>Bacillati</taxon>
        <taxon>Actinomycetota</taxon>
        <taxon>Actinomycetes</taxon>
        <taxon>Micrococcales</taxon>
        <taxon>Microbacteriaceae</taxon>
        <taxon>Curtobacterium</taxon>
    </lineage>
</organism>
<evidence type="ECO:0000313" key="1">
    <source>
        <dbReference type="EMBL" id="QWS32487.1"/>
    </source>
</evidence>
<name>A0ACD1E0M5_9MICO</name>
<gene>
    <name evidence="1" type="ORF">KM842_09275</name>
</gene>
<evidence type="ECO:0000313" key="2">
    <source>
        <dbReference type="Proteomes" id="UP000681794"/>
    </source>
</evidence>
<proteinExistence type="predicted"/>
<dbReference type="Proteomes" id="UP000681794">
    <property type="component" value="Chromosome"/>
</dbReference>
<accession>A0ACD1E0M5</accession>
<dbReference type="EMBL" id="CP076544">
    <property type="protein sequence ID" value="QWS32487.1"/>
    <property type="molecule type" value="Genomic_DNA"/>
</dbReference>